<dbReference type="InterPro" id="IPR035398">
    <property type="entry name" value="Bac_rhamnosid_C"/>
</dbReference>
<sequence>MIFGPRTLLAACFTRVVGAGPWPSIPLRQPSSSPTGAVYVHPASIANTLTDAYINGSAGDPIVFTTVGQTYTLDYGRDVAGYPIFEVAIVDGYAQIEVKYSEAYNGLLQSQSDGPFAFANGLAGTFRVETFNLTHTGNVSSYFIQGSQRWQTITLIKGKHLQLSSVGFKSSVQQTPLDSWGGYFASSNATYTDIWALGPYTQQLVCFAPGTQTSTWEITENGAYIRGQKPATTGQVVNLKNYTLSFETMIEYGGTGWRVDTEIDAIQATGPIFILTSEYPDGSFANIDQSLVPPNTLVVGRGWSLQNQTSLPGYILDKFPISVNVTEKVWHTIKTTSPGDNTYTVLLDGLEIAHFNISSYGVGDPNPYIPGGIYKSFAFGPWQDQAAYVRNANVVLSTGETVYNNPMTSDDVLVEYGVQTNDRYTCSDSGKRDRFSWLGDRLISARAVMAGTGDAQFVWGPAEEAFSRQISSGQIPINTLFSPLDTEGTLIRTMNLDPLLVDYNFDFMQVILNYWMSSGNDTFLQYYWPKMVSATSYAISRSLDFDTQLYGALSAPQNVPLASEKGQALGPASTISLILGLEKMAIMASYLKDNMTAKAYRKQAELSRIAIDTLLWNSTDRYYASSVGVSGYDLMDIAQVLLAEVGTVERRAQFLEKLAPLKVTAGYINGTRYEDTPGVVNPYYMSFLLEGLAKFGETELAQDLLDSTWSPMVIKDRNYTGAYWEYVSIDGVYPGLDLFTGQSHFWGSYPTVFLTEYVLGIRTLEPAFKEFLFAPLPGFRTEWVHGRVPTPSGAIYAAWGYNSDGKIVLEINAPDGLVCIFVPPFNGSFSYGEEVGVTQNATIISRNSTITIVED</sequence>
<feature type="domain" description="Alpha-L-rhamnosidase six-hairpin glycosidase" evidence="2">
    <location>
        <begin position="415"/>
        <end position="626"/>
    </location>
</feature>
<dbReference type="SUPFAM" id="SSF48208">
    <property type="entry name" value="Six-hairpin glycosidases"/>
    <property type="match status" value="1"/>
</dbReference>
<feature type="chain" id="PRO_5017692362" description="Alpha-L-rhamnosidase six-hairpin glycosidase domain-containing protein" evidence="1">
    <location>
        <begin position="20"/>
        <end position="855"/>
    </location>
</feature>
<dbReference type="PANTHER" id="PTHR34987">
    <property type="entry name" value="C, PUTATIVE (AFU_ORTHOLOGUE AFUA_3G02880)-RELATED"/>
    <property type="match status" value="1"/>
</dbReference>
<proteinExistence type="predicted"/>
<dbReference type="EMBL" id="PDLN01000019">
    <property type="protein sequence ID" value="RDW60312.1"/>
    <property type="molecule type" value="Genomic_DNA"/>
</dbReference>
<dbReference type="Proteomes" id="UP000256328">
    <property type="component" value="Unassembled WGS sequence"/>
</dbReference>
<evidence type="ECO:0000259" key="2">
    <source>
        <dbReference type="Pfam" id="PF17389"/>
    </source>
</evidence>
<dbReference type="GO" id="GO:0005975">
    <property type="term" value="P:carbohydrate metabolic process"/>
    <property type="evidence" value="ECO:0007669"/>
    <property type="project" value="InterPro"/>
</dbReference>
<dbReference type="InterPro" id="IPR008928">
    <property type="entry name" value="6-hairpin_glycosidase_sf"/>
</dbReference>
<protein>
    <recommendedName>
        <fullName evidence="6">Alpha-L-rhamnosidase six-hairpin glycosidase domain-containing protein</fullName>
    </recommendedName>
</protein>
<gene>
    <name evidence="4" type="ORF">BP5796_11918</name>
</gene>
<dbReference type="GO" id="GO:0003824">
    <property type="term" value="F:catalytic activity"/>
    <property type="evidence" value="ECO:0007669"/>
    <property type="project" value="UniProtKB-ARBA"/>
</dbReference>
<dbReference type="Pfam" id="PF17389">
    <property type="entry name" value="Bac_rhamnosid6H"/>
    <property type="match status" value="1"/>
</dbReference>
<evidence type="ECO:0000256" key="1">
    <source>
        <dbReference type="SAM" id="SignalP"/>
    </source>
</evidence>
<accession>A0A3D8QEN5</accession>
<reference evidence="4 5" key="1">
    <citation type="journal article" date="2018" name="IMA Fungus">
        <title>IMA Genome-F 9: Draft genome sequence of Annulohypoxylon stygium, Aspergillus mulundensis, Berkeleyomyces basicola (syn. Thielaviopsis basicola), Ceratocystis smalleyi, two Cercospora beticola strains, Coleophoma cylindrospora, Fusarium fracticaudum, Phialophora cf. hyalina, and Morchella septimelata.</title>
        <authorList>
            <person name="Wingfield B.D."/>
            <person name="Bills G.F."/>
            <person name="Dong Y."/>
            <person name="Huang W."/>
            <person name="Nel W.J."/>
            <person name="Swalarsk-Parry B.S."/>
            <person name="Vaghefi N."/>
            <person name="Wilken P.M."/>
            <person name="An Z."/>
            <person name="de Beer Z.W."/>
            <person name="De Vos L."/>
            <person name="Chen L."/>
            <person name="Duong T.A."/>
            <person name="Gao Y."/>
            <person name="Hammerbacher A."/>
            <person name="Kikkert J.R."/>
            <person name="Li Y."/>
            <person name="Li H."/>
            <person name="Li K."/>
            <person name="Li Q."/>
            <person name="Liu X."/>
            <person name="Ma X."/>
            <person name="Naidoo K."/>
            <person name="Pethybridge S.J."/>
            <person name="Sun J."/>
            <person name="Steenkamp E.T."/>
            <person name="van der Nest M.A."/>
            <person name="van Wyk S."/>
            <person name="Wingfield M.J."/>
            <person name="Xiong C."/>
            <person name="Yue Q."/>
            <person name="Zhang X."/>
        </authorList>
    </citation>
    <scope>NUCLEOTIDE SEQUENCE [LARGE SCALE GENOMIC DNA]</scope>
    <source>
        <strain evidence="4 5">BP5796</strain>
    </source>
</reference>
<dbReference type="Gene3D" id="2.60.420.10">
    <property type="entry name" value="Maltose phosphorylase, domain 3"/>
    <property type="match status" value="1"/>
</dbReference>
<evidence type="ECO:0000259" key="3">
    <source>
        <dbReference type="Pfam" id="PF17390"/>
    </source>
</evidence>
<dbReference type="PANTHER" id="PTHR34987:SF4">
    <property type="entry name" value="ALPHA-L-RHAMNOSIDASE C-TERMINAL DOMAIN-CONTAINING PROTEIN"/>
    <property type="match status" value="1"/>
</dbReference>
<dbReference type="Pfam" id="PF17390">
    <property type="entry name" value="Bac_rhamnosid_C"/>
    <property type="match status" value="1"/>
</dbReference>
<dbReference type="InterPro" id="IPR035396">
    <property type="entry name" value="Bac_rhamnosid6H"/>
</dbReference>
<name>A0A3D8QEN5_9HELO</name>
<organism evidence="4 5">
    <name type="scientific">Coleophoma crateriformis</name>
    <dbReference type="NCBI Taxonomy" id="565419"/>
    <lineage>
        <taxon>Eukaryota</taxon>
        <taxon>Fungi</taxon>
        <taxon>Dikarya</taxon>
        <taxon>Ascomycota</taxon>
        <taxon>Pezizomycotina</taxon>
        <taxon>Leotiomycetes</taxon>
        <taxon>Helotiales</taxon>
        <taxon>Dermateaceae</taxon>
        <taxon>Coleophoma</taxon>
    </lineage>
</organism>
<feature type="domain" description="Alpha-L-rhamnosidase C-terminal" evidence="3">
    <location>
        <begin position="760"/>
        <end position="816"/>
    </location>
</feature>
<dbReference type="InterPro" id="IPR012341">
    <property type="entry name" value="6hp_glycosidase-like_sf"/>
</dbReference>
<evidence type="ECO:0000313" key="4">
    <source>
        <dbReference type="EMBL" id="RDW60312.1"/>
    </source>
</evidence>
<dbReference type="AlphaFoldDB" id="A0A3D8QEN5"/>
<keyword evidence="1" id="KW-0732">Signal</keyword>
<keyword evidence="5" id="KW-1185">Reference proteome</keyword>
<feature type="signal peptide" evidence="1">
    <location>
        <begin position="1"/>
        <end position="19"/>
    </location>
</feature>
<dbReference type="Gene3D" id="1.50.10.10">
    <property type="match status" value="1"/>
</dbReference>
<evidence type="ECO:0008006" key="6">
    <source>
        <dbReference type="Google" id="ProtNLM"/>
    </source>
</evidence>
<dbReference type="OrthoDB" id="10036721at2759"/>
<evidence type="ECO:0000313" key="5">
    <source>
        <dbReference type="Proteomes" id="UP000256328"/>
    </source>
</evidence>
<comment type="caution">
    <text evidence="4">The sequence shown here is derived from an EMBL/GenBank/DDBJ whole genome shotgun (WGS) entry which is preliminary data.</text>
</comment>